<evidence type="ECO:0000313" key="1">
    <source>
        <dbReference type="EMBL" id="GMR27470.1"/>
    </source>
</evidence>
<comment type="caution">
    <text evidence="1">The sequence shown here is derived from an EMBL/GenBank/DDBJ whole genome shotgun (WGS) entry which is preliminary data.</text>
</comment>
<protein>
    <submittedName>
        <fullName evidence="1">Uncharacterized protein</fullName>
    </submittedName>
</protein>
<evidence type="ECO:0000313" key="2">
    <source>
        <dbReference type="Proteomes" id="UP001306668"/>
    </source>
</evidence>
<accession>A0ABQ6QBR9</accession>
<keyword evidence="2" id="KW-1185">Reference proteome</keyword>
<dbReference type="EMBL" id="BTRJ01000014">
    <property type="protein sequence ID" value="GMR27470.1"/>
    <property type="molecule type" value="Genomic_DNA"/>
</dbReference>
<proteinExistence type="predicted"/>
<reference evidence="2" key="1">
    <citation type="submission" date="2023-07" db="EMBL/GenBank/DDBJ databases">
        <title>Genome sequence of Stenotrophomonas sp. Alg010 isolated from Sargassum waste.</title>
        <authorList>
            <person name="Mohapatra"/>
            <person name="B.R."/>
        </authorList>
    </citation>
    <scope>NUCLEOTIDE SEQUENCE [LARGE SCALE GENOMIC DNA]</scope>
    <source>
        <strain evidence="2">Alg010</strain>
    </source>
</reference>
<dbReference type="Proteomes" id="UP001306668">
    <property type="component" value="Unassembled WGS sequence"/>
</dbReference>
<sequence length="149" mass="17115">MDHFDHLGYYYGEEEIQHLLMELGIVDVPMLESEWTDAYLSNESLGIELTLSDSESLVSPARDYPTNALVLSNFRYYGRQIGDFSIYQGALPHDLTFGQGRDEILSMFGEPEWKNPENSRMRWICGNYRIHMTFDKHGKLAIVSGGLPF</sequence>
<dbReference type="RefSeq" id="WP_197598917.1">
    <property type="nucleotide sequence ID" value="NZ_BTRJ01000014.1"/>
</dbReference>
<organism evidence="1 2">
    <name type="scientific">Stenotrophomonas sepilia</name>
    <dbReference type="NCBI Taxonomy" id="2860290"/>
    <lineage>
        <taxon>Bacteria</taxon>
        <taxon>Pseudomonadati</taxon>
        <taxon>Pseudomonadota</taxon>
        <taxon>Gammaproteobacteria</taxon>
        <taxon>Lysobacterales</taxon>
        <taxon>Lysobacteraceae</taxon>
        <taxon>Stenotrophomonas</taxon>
        <taxon>Stenotrophomonas maltophilia group</taxon>
    </lineage>
</organism>
<gene>
    <name evidence="1" type="ORF">STENOSP10_16900</name>
</gene>
<name>A0ABQ6QBR9_9GAMM</name>